<feature type="signal peptide" evidence="1">
    <location>
        <begin position="1"/>
        <end position="16"/>
    </location>
</feature>
<dbReference type="Pfam" id="PF03761">
    <property type="entry name" value="DUF316"/>
    <property type="match status" value="1"/>
</dbReference>
<dbReference type="EnsemblMetazoa" id="CJA06345a.1">
    <property type="protein sequence ID" value="CJA06345a.1"/>
    <property type="gene ID" value="WBGene00125549"/>
</dbReference>
<protein>
    <recommendedName>
        <fullName evidence="4">Peptidase S1 domain-containing protein</fullName>
    </recommendedName>
</protein>
<reference evidence="2" key="2">
    <citation type="submission" date="2022-06" db="UniProtKB">
        <authorList>
            <consortium name="EnsemblMetazoa"/>
        </authorList>
    </citation>
    <scope>IDENTIFICATION</scope>
    <source>
        <strain evidence="2">DF5081</strain>
    </source>
</reference>
<feature type="chain" id="PRO_5035922037" description="Peptidase S1 domain-containing protein" evidence="1">
    <location>
        <begin position="17"/>
        <end position="289"/>
    </location>
</feature>
<dbReference type="AlphaFoldDB" id="A0A8R1DMP3"/>
<proteinExistence type="predicted"/>
<evidence type="ECO:0000256" key="1">
    <source>
        <dbReference type="SAM" id="SignalP"/>
    </source>
</evidence>
<organism evidence="2 3">
    <name type="scientific">Caenorhabditis japonica</name>
    <dbReference type="NCBI Taxonomy" id="281687"/>
    <lineage>
        <taxon>Eukaryota</taxon>
        <taxon>Metazoa</taxon>
        <taxon>Ecdysozoa</taxon>
        <taxon>Nematoda</taxon>
        <taxon>Chromadorea</taxon>
        <taxon>Rhabditida</taxon>
        <taxon>Rhabditina</taxon>
        <taxon>Rhabditomorpha</taxon>
        <taxon>Rhabditoidea</taxon>
        <taxon>Rhabditidae</taxon>
        <taxon>Peloderinae</taxon>
        <taxon>Caenorhabditis</taxon>
    </lineage>
</organism>
<name>A0A8R1DMP3_CAEJA</name>
<dbReference type="InterPro" id="IPR043504">
    <property type="entry name" value="Peptidase_S1_PA_chymotrypsin"/>
</dbReference>
<reference evidence="3" key="1">
    <citation type="submission" date="2010-08" db="EMBL/GenBank/DDBJ databases">
        <authorList>
            <consortium name="Caenorhabditis japonica Sequencing Consortium"/>
            <person name="Wilson R.K."/>
        </authorList>
    </citation>
    <scope>NUCLEOTIDE SEQUENCE [LARGE SCALE GENOMIC DNA]</scope>
    <source>
        <strain evidence="3">DF5081</strain>
    </source>
</reference>
<dbReference type="InterPro" id="IPR009003">
    <property type="entry name" value="Peptidase_S1_PA"/>
</dbReference>
<dbReference type="SUPFAM" id="SSF50494">
    <property type="entry name" value="Trypsin-like serine proteases"/>
    <property type="match status" value="1"/>
</dbReference>
<accession>A0A8R1DMP3</accession>
<dbReference type="Gene3D" id="2.40.10.10">
    <property type="entry name" value="Trypsin-like serine proteases"/>
    <property type="match status" value="1"/>
</dbReference>
<evidence type="ECO:0000313" key="3">
    <source>
        <dbReference type="Proteomes" id="UP000005237"/>
    </source>
</evidence>
<evidence type="ECO:0000313" key="2">
    <source>
        <dbReference type="EnsemblMetazoa" id="CJA06345a.1"/>
    </source>
</evidence>
<sequence>MKKQIIFFTFFSLYQCQILTPEEDAERASKCGKVMQTKVLAGMSAEDSAPWTLRVTVKSGDKSTPDPFFSSILVSDRHVLTAGLSVIVGRKLYTEFSKANTFISRRMDLPEEILKSMRVQLSLCQDVDKCGTKISRAVTKGYYLGSCESGLQPFGMVLLEMSLAVPFEEPFYFVPACVYSTGAHEDDDVVFHTAGAPIGNKKNELIKATETKVIECKSWQFDHSICANHQSCSGDFGGGLMRTIVGQSTVIGISYGADDSNCAPKDTDHLVKVGHFAKDLCSLAGICKT</sequence>
<dbReference type="InterPro" id="IPR005514">
    <property type="entry name" value="DUF316"/>
</dbReference>
<keyword evidence="1" id="KW-0732">Signal</keyword>
<evidence type="ECO:0008006" key="4">
    <source>
        <dbReference type="Google" id="ProtNLM"/>
    </source>
</evidence>
<keyword evidence="3" id="KW-1185">Reference proteome</keyword>
<dbReference type="PANTHER" id="PTHR34005">
    <property type="entry name" value="PROTEIN CBG15054-RELATED"/>
    <property type="match status" value="1"/>
</dbReference>
<dbReference type="PANTHER" id="PTHR34005:SF1">
    <property type="entry name" value="PROTEIN CBG15054"/>
    <property type="match status" value="1"/>
</dbReference>
<dbReference type="Proteomes" id="UP000005237">
    <property type="component" value="Unassembled WGS sequence"/>
</dbReference>